<name>A0A2U8I7Q6_9GAMM</name>
<gene>
    <name evidence="1" type="ORF">CCS41_13060</name>
</gene>
<accession>A0A2U8I7Q6</accession>
<dbReference type="AlphaFoldDB" id="A0A2U8I7Q6"/>
<dbReference type="Proteomes" id="UP000261875">
    <property type="component" value="Chromosome"/>
</dbReference>
<evidence type="ECO:0000313" key="2">
    <source>
        <dbReference type="Proteomes" id="UP000261875"/>
    </source>
</evidence>
<dbReference type="EMBL" id="CP021659">
    <property type="protein sequence ID" value="AWK15190.1"/>
    <property type="molecule type" value="Genomic_DNA"/>
</dbReference>
<dbReference type="OrthoDB" id="7030796at2"/>
<organism evidence="1 2">
    <name type="scientific">Candidatus Fukatsuia symbiotica</name>
    <dbReference type="NCBI Taxonomy" id="1878942"/>
    <lineage>
        <taxon>Bacteria</taxon>
        <taxon>Pseudomonadati</taxon>
        <taxon>Pseudomonadota</taxon>
        <taxon>Gammaproteobacteria</taxon>
        <taxon>Enterobacterales</taxon>
        <taxon>Yersiniaceae</taxon>
        <taxon>Candidatus Fukatsuia</taxon>
    </lineage>
</organism>
<sequence length="84" mass="9799">MSDAQTRKKWAKKHSLHRVNEHFEPVFDEVSASTKDFEQILTSIVIDGYHVADHDKIKIGQQCLLFKSHGLYDVTLDFLQNRNE</sequence>
<keyword evidence="2" id="KW-1185">Reference proteome</keyword>
<dbReference type="KEGG" id="fsm:CCS41_13060"/>
<evidence type="ECO:0000313" key="1">
    <source>
        <dbReference type="EMBL" id="AWK15190.1"/>
    </source>
</evidence>
<reference evidence="1 2" key="1">
    <citation type="submission" date="2017-05" db="EMBL/GenBank/DDBJ databases">
        <title>Genome sequence of Candidatus Fukatsuia symbiotica and Candidatus Hamiltonella defensa from Acyrthosiphon pisum strain 5D.</title>
        <authorList>
            <person name="Patel V.A."/>
            <person name="Chevignon G."/>
            <person name="Russell J.A."/>
            <person name="Oliver K.M."/>
        </authorList>
    </citation>
    <scope>NUCLEOTIDE SEQUENCE [LARGE SCALE GENOMIC DNA]</scope>
    <source>
        <strain evidence="1 2">5D</strain>
    </source>
</reference>
<protein>
    <submittedName>
        <fullName evidence="1">Uncharacterized protein</fullName>
    </submittedName>
</protein>
<proteinExistence type="predicted"/>